<dbReference type="InterPro" id="IPR045249">
    <property type="entry name" value="HARBI1-like"/>
</dbReference>
<dbReference type="Proteomes" id="UP001054252">
    <property type="component" value="Unassembled WGS sequence"/>
</dbReference>
<evidence type="ECO:0000256" key="2">
    <source>
        <dbReference type="ARBA" id="ARBA00004123"/>
    </source>
</evidence>
<keyword evidence="8" id="KW-0472">Membrane</keyword>
<dbReference type="InterPro" id="IPR058353">
    <property type="entry name" value="DUF8040"/>
</dbReference>
<keyword evidence="4" id="KW-0540">Nuclease</keyword>
<dbReference type="GO" id="GO:0046872">
    <property type="term" value="F:metal ion binding"/>
    <property type="evidence" value="ECO:0007669"/>
    <property type="project" value="UniProtKB-KW"/>
</dbReference>
<evidence type="ECO:0000256" key="6">
    <source>
        <dbReference type="ARBA" id="ARBA00022801"/>
    </source>
</evidence>
<evidence type="ECO:0000259" key="9">
    <source>
        <dbReference type="Pfam" id="PF13359"/>
    </source>
</evidence>
<keyword evidence="12" id="KW-1185">Reference proteome</keyword>
<keyword evidence="7" id="KW-0539">Nucleus</keyword>
<dbReference type="EMBL" id="BPVZ01000012">
    <property type="protein sequence ID" value="GKU98123.1"/>
    <property type="molecule type" value="Genomic_DNA"/>
</dbReference>
<keyword evidence="8" id="KW-0812">Transmembrane</keyword>
<comment type="caution">
    <text evidence="11">The sequence shown here is derived from an EMBL/GenBank/DDBJ whole genome shotgun (WGS) entry which is preliminary data.</text>
</comment>
<feature type="domain" description="DUF8040" evidence="10">
    <location>
        <begin position="72"/>
        <end position="135"/>
    </location>
</feature>
<keyword evidence="6" id="KW-0378">Hydrolase</keyword>
<dbReference type="GO" id="GO:0004518">
    <property type="term" value="F:nuclease activity"/>
    <property type="evidence" value="ECO:0007669"/>
    <property type="project" value="UniProtKB-KW"/>
</dbReference>
<evidence type="ECO:0000256" key="3">
    <source>
        <dbReference type="ARBA" id="ARBA00006958"/>
    </source>
</evidence>
<protein>
    <recommendedName>
        <fullName evidence="13">DDE Tnp4 domain-containing protein</fullName>
    </recommendedName>
</protein>
<comment type="similarity">
    <text evidence="3">Belongs to the HARBI1 family.</text>
</comment>
<dbReference type="Pfam" id="PF13359">
    <property type="entry name" value="DDE_Tnp_4"/>
    <property type="match status" value="1"/>
</dbReference>
<dbReference type="PANTHER" id="PTHR22930:SF281">
    <property type="entry name" value="NUCLEASE"/>
    <property type="match status" value="1"/>
</dbReference>
<reference evidence="11 12" key="1">
    <citation type="journal article" date="2021" name="Commun. Biol.">
        <title>The genome of Shorea leprosula (Dipterocarpaceae) highlights the ecological relevance of drought in aseasonal tropical rainforests.</title>
        <authorList>
            <person name="Ng K.K.S."/>
            <person name="Kobayashi M.J."/>
            <person name="Fawcett J.A."/>
            <person name="Hatakeyama M."/>
            <person name="Paape T."/>
            <person name="Ng C.H."/>
            <person name="Ang C.C."/>
            <person name="Tnah L.H."/>
            <person name="Lee C.T."/>
            <person name="Nishiyama T."/>
            <person name="Sese J."/>
            <person name="O'Brien M.J."/>
            <person name="Copetti D."/>
            <person name="Mohd Noor M.I."/>
            <person name="Ong R.C."/>
            <person name="Putra M."/>
            <person name="Sireger I.Z."/>
            <person name="Indrioko S."/>
            <person name="Kosugi Y."/>
            <person name="Izuno A."/>
            <person name="Isagi Y."/>
            <person name="Lee S.L."/>
            <person name="Shimizu K.K."/>
        </authorList>
    </citation>
    <scope>NUCLEOTIDE SEQUENCE [LARGE SCALE GENOMIC DNA]</scope>
    <source>
        <strain evidence="11">214</strain>
    </source>
</reference>
<evidence type="ECO:0000313" key="11">
    <source>
        <dbReference type="EMBL" id="GKU98123.1"/>
    </source>
</evidence>
<evidence type="ECO:0000256" key="7">
    <source>
        <dbReference type="ARBA" id="ARBA00023242"/>
    </source>
</evidence>
<organism evidence="11 12">
    <name type="scientific">Rubroshorea leprosula</name>
    <dbReference type="NCBI Taxonomy" id="152421"/>
    <lineage>
        <taxon>Eukaryota</taxon>
        <taxon>Viridiplantae</taxon>
        <taxon>Streptophyta</taxon>
        <taxon>Embryophyta</taxon>
        <taxon>Tracheophyta</taxon>
        <taxon>Spermatophyta</taxon>
        <taxon>Magnoliopsida</taxon>
        <taxon>eudicotyledons</taxon>
        <taxon>Gunneridae</taxon>
        <taxon>Pentapetalae</taxon>
        <taxon>rosids</taxon>
        <taxon>malvids</taxon>
        <taxon>Malvales</taxon>
        <taxon>Dipterocarpaceae</taxon>
        <taxon>Rubroshorea</taxon>
    </lineage>
</organism>
<proteinExistence type="inferred from homology"/>
<evidence type="ECO:0008006" key="13">
    <source>
        <dbReference type="Google" id="ProtNLM"/>
    </source>
</evidence>
<dbReference type="Pfam" id="PF26138">
    <property type="entry name" value="DUF8040"/>
    <property type="match status" value="1"/>
</dbReference>
<gene>
    <name evidence="11" type="ORF">SLEP1_g11164</name>
</gene>
<evidence type="ECO:0000256" key="8">
    <source>
        <dbReference type="SAM" id="Phobius"/>
    </source>
</evidence>
<dbReference type="AlphaFoldDB" id="A0AAV5IAG6"/>
<sequence length="215" mass="24933">MVYGDNGLSVQHKRPREKIKENEQEDMEFCLLLMKFFLILVVICYCHKHRYRGLQLCDQDERTYQSKIWIRLLDNEKVCLHQLHVTKQAFKKLCDAFVEKGGLVATRYVTIKEIVALFLHIPIHDLKNNDKWKWFEGALGALDGTLIEITIPASEQGKYQDRKGNLSTNVLGACDANLKFTYVLADWEGLTSDSHVLHDALTRCNSLKVPQNKYY</sequence>
<dbReference type="GO" id="GO:0016787">
    <property type="term" value="F:hydrolase activity"/>
    <property type="evidence" value="ECO:0007669"/>
    <property type="project" value="UniProtKB-KW"/>
</dbReference>
<evidence type="ECO:0000256" key="1">
    <source>
        <dbReference type="ARBA" id="ARBA00001968"/>
    </source>
</evidence>
<keyword evidence="8" id="KW-1133">Transmembrane helix</keyword>
<name>A0AAV5IAG6_9ROSI</name>
<evidence type="ECO:0000259" key="10">
    <source>
        <dbReference type="Pfam" id="PF26138"/>
    </source>
</evidence>
<accession>A0AAV5IAG6</accession>
<feature type="domain" description="DDE Tnp4" evidence="9">
    <location>
        <begin position="142"/>
        <end position="199"/>
    </location>
</feature>
<dbReference type="PANTHER" id="PTHR22930">
    <property type="match status" value="1"/>
</dbReference>
<dbReference type="GO" id="GO:0005634">
    <property type="term" value="C:nucleus"/>
    <property type="evidence" value="ECO:0007669"/>
    <property type="project" value="UniProtKB-SubCell"/>
</dbReference>
<feature type="transmembrane region" description="Helical" evidence="8">
    <location>
        <begin position="29"/>
        <end position="46"/>
    </location>
</feature>
<dbReference type="InterPro" id="IPR027806">
    <property type="entry name" value="HARBI1_dom"/>
</dbReference>
<keyword evidence="5" id="KW-0479">Metal-binding</keyword>
<comment type="cofactor">
    <cofactor evidence="1">
        <name>a divalent metal cation</name>
        <dbReference type="ChEBI" id="CHEBI:60240"/>
    </cofactor>
</comment>
<evidence type="ECO:0000256" key="5">
    <source>
        <dbReference type="ARBA" id="ARBA00022723"/>
    </source>
</evidence>
<comment type="subcellular location">
    <subcellularLocation>
        <location evidence="2">Nucleus</location>
    </subcellularLocation>
</comment>
<evidence type="ECO:0000313" key="12">
    <source>
        <dbReference type="Proteomes" id="UP001054252"/>
    </source>
</evidence>
<evidence type="ECO:0000256" key="4">
    <source>
        <dbReference type="ARBA" id="ARBA00022722"/>
    </source>
</evidence>